<reference evidence="1" key="1">
    <citation type="submission" date="2025-08" db="UniProtKB">
        <authorList>
            <consortium name="Ensembl"/>
        </authorList>
    </citation>
    <scope>IDENTIFICATION</scope>
</reference>
<dbReference type="PANTHER" id="PTHR21301:SF12">
    <property type="match status" value="1"/>
</dbReference>
<organism evidence="1 2">
    <name type="scientific">Cyprinus carpio</name>
    <name type="common">Common carp</name>
    <dbReference type="NCBI Taxonomy" id="7962"/>
    <lineage>
        <taxon>Eukaryota</taxon>
        <taxon>Metazoa</taxon>
        <taxon>Chordata</taxon>
        <taxon>Craniata</taxon>
        <taxon>Vertebrata</taxon>
        <taxon>Euteleostomi</taxon>
        <taxon>Actinopterygii</taxon>
        <taxon>Neopterygii</taxon>
        <taxon>Teleostei</taxon>
        <taxon>Ostariophysi</taxon>
        <taxon>Cypriniformes</taxon>
        <taxon>Cyprinidae</taxon>
        <taxon>Cyprininae</taxon>
        <taxon>Cyprinus</taxon>
    </lineage>
</organism>
<reference evidence="1" key="2">
    <citation type="submission" date="2025-09" db="UniProtKB">
        <authorList>
            <consortium name="Ensembl"/>
        </authorList>
    </citation>
    <scope>IDENTIFICATION</scope>
</reference>
<dbReference type="AlphaFoldDB" id="A0A8C1MFS3"/>
<name>A0A8C1MFS3_CYPCA</name>
<dbReference type="Proteomes" id="UP000694427">
    <property type="component" value="Unplaced"/>
</dbReference>
<sequence length="155" mass="17841">MAGMLRMEHSDLRNNRFSHNLSLNEKKVLTQLINDPNIIIKSADKGGMIVGQDNMYQSEILTFLKNTKTQGWISQSEFDFLYCQHPIKPVFYTLPKIHKILIDPPGRPIVAQTNSLLSPLSQYVDVFIKPFVQLLQSYIKDSSDFINKISEQKNK</sequence>
<protein>
    <submittedName>
        <fullName evidence="1">Uncharacterized protein</fullName>
    </submittedName>
</protein>
<accession>A0A8C1MFS3</accession>
<evidence type="ECO:0000313" key="1">
    <source>
        <dbReference type="Ensembl" id="ENSCCRP00010074696.1"/>
    </source>
</evidence>
<proteinExistence type="predicted"/>
<evidence type="ECO:0000313" key="2">
    <source>
        <dbReference type="Proteomes" id="UP000694427"/>
    </source>
</evidence>
<dbReference type="Ensembl" id="ENSCCRT00010082803.1">
    <property type="protein sequence ID" value="ENSCCRP00010074696.1"/>
    <property type="gene ID" value="ENSCCRG00010032589.1"/>
</dbReference>
<keyword evidence="2" id="KW-1185">Reference proteome</keyword>
<dbReference type="PANTHER" id="PTHR21301">
    <property type="entry name" value="REVERSE TRANSCRIPTASE"/>
    <property type="match status" value="1"/>
</dbReference>